<dbReference type="EMBL" id="JAAAIL010002030">
    <property type="protein sequence ID" value="KAG0261518.1"/>
    <property type="molecule type" value="Genomic_DNA"/>
</dbReference>
<evidence type="ECO:0000313" key="2">
    <source>
        <dbReference type="Proteomes" id="UP001194580"/>
    </source>
</evidence>
<dbReference type="Proteomes" id="UP001194580">
    <property type="component" value="Unassembled WGS sequence"/>
</dbReference>
<protein>
    <submittedName>
        <fullName evidence="1">Uncharacterized protein</fullName>
    </submittedName>
</protein>
<proteinExistence type="predicted"/>
<reference evidence="1" key="1">
    <citation type="journal article" date="2020" name="Fungal Divers.">
        <title>Resolving the Mortierellaceae phylogeny through synthesis of multi-gene phylogenetics and phylogenomics.</title>
        <authorList>
            <person name="Vandepol N."/>
            <person name="Liber J."/>
            <person name="Desiro A."/>
            <person name="Na H."/>
            <person name="Kennedy M."/>
            <person name="Barry K."/>
            <person name="Grigoriev I.V."/>
            <person name="Miller A.N."/>
            <person name="O'Donnell K."/>
            <person name="Stajich J.E."/>
            <person name="Bonito G."/>
        </authorList>
    </citation>
    <scope>NUCLEOTIDE SEQUENCE</scope>
    <source>
        <strain evidence="1">NRRL 28262</strain>
    </source>
</reference>
<evidence type="ECO:0000313" key="1">
    <source>
        <dbReference type="EMBL" id="KAG0261518.1"/>
    </source>
</evidence>
<gene>
    <name evidence="1" type="ORF">BGZ95_004222</name>
</gene>
<name>A0AAD4D3A4_9FUNG</name>
<sequence length="214" mass="23632">MAPKPVKPELPPPVVMDALTQGAQVVVVTELKKLGFRVCVTEISDLAKFHLSARLCEFDHKLALVSTMNGKDVQKRLGFPDHTCLILERDNYHFVPAWCELDTIRSVLKSIEHAPAEVVCCVCSSPTERFCCKCRKGACRNCVSTMSTGLQVLYSCPSCGTKNALGDLLIVGKHVPLWIPETGTIETVWLLRPKDLVAAISVNCFFHKILTPIL</sequence>
<comment type="caution">
    <text evidence="1">The sequence shown here is derived from an EMBL/GenBank/DDBJ whole genome shotgun (WGS) entry which is preliminary data.</text>
</comment>
<organism evidence="1 2">
    <name type="scientific">Linnemannia exigua</name>
    <dbReference type="NCBI Taxonomy" id="604196"/>
    <lineage>
        <taxon>Eukaryota</taxon>
        <taxon>Fungi</taxon>
        <taxon>Fungi incertae sedis</taxon>
        <taxon>Mucoromycota</taxon>
        <taxon>Mortierellomycotina</taxon>
        <taxon>Mortierellomycetes</taxon>
        <taxon>Mortierellales</taxon>
        <taxon>Mortierellaceae</taxon>
        <taxon>Linnemannia</taxon>
    </lineage>
</organism>
<dbReference type="AlphaFoldDB" id="A0AAD4D3A4"/>
<keyword evidence="2" id="KW-1185">Reference proteome</keyword>
<accession>A0AAD4D3A4</accession>